<protein>
    <submittedName>
        <fullName evidence="2">Helix-turn-helix domain-containing protein</fullName>
    </submittedName>
</protein>
<evidence type="ECO:0000313" key="2">
    <source>
        <dbReference type="EMBL" id="MBK1783385.1"/>
    </source>
</evidence>
<organism evidence="2 3">
    <name type="scientific">Prauserella cavernicola</name>
    <dbReference type="NCBI Taxonomy" id="2800127"/>
    <lineage>
        <taxon>Bacteria</taxon>
        <taxon>Bacillati</taxon>
        <taxon>Actinomycetota</taxon>
        <taxon>Actinomycetes</taxon>
        <taxon>Pseudonocardiales</taxon>
        <taxon>Pseudonocardiaceae</taxon>
        <taxon>Prauserella</taxon>
    </lineage>
</organism>
<dbReference type="InterPro" id="IPR001845">
    <property type="entry name" value="HTH_ArsR_DNA-bd_dom"/>
</dbReference>
<dbReference type="Gene3D" id="1.10.10.10">
    <property type="entry name" value="Winged helix-like DNA-binding domain superfamily/Winged helix DNA-binding domain"/>
    <property type="match status" value="1"/>
</dbReference>
<gene>
    <name evidence="2" type="ORF">JHE00_03530</name>
</gene>
<dbReference type="AlphaFoldDB" id="A0A934V3T3"/>
<name>A0A934V3T3_9PSEU</name>
<dbReference type="GO" id="GO:0003700">
    <property type="term" value="F:DNA-binding transcription factor activity"/>
    <property type="evidence" value="ECO:0007669"/>
    <property type="project" value="InterPro"/>
</dbReference>
<comment type="caution">
    <text evidence="2">The sequence shown here is derived from an EMBL/GenBank/DDBJ whole genome shotgun (WGS) entry which is preliminary data.</text>
</comment>
<dbReference type="InterPro" id="IPR036388">
    <property type="entry name" value="WH-like_DNA-bd_sf"/>
</dbReference>
<accession>A0A934V3T3</accession>
<evidence type="ECO:0000259" key="1">
    <source>
        <dbReference type="SMART" id="SM00418"/>
    </source>
</evidence>
<dbReference type="RefSeq" id="WP_200314665.1">
    <property type="nucleotide sequence ID" value="NZ_JAENJH010000001.1"/>
</dbReference>
<dbReference type="SUPFAM" id="SSF46785">
    <property type="entry name" value="Winged helix' DNA-binding domain"/>
    <property type="match status" value="1"/>
</dbReference>
<dbReference type="Gene3D" id="6.10.140.2180">
    <property type="match status" value="1"/>
</dbReference>
<dbReference type="SMART" id="SM00418">
    <property type="entry name" value="HTH_ARSR"/>
    <property type="match status" value="1"/>
</dbReference>
<proteinExistence type="predicted"/>
<dbReference type="Proteomes" id="UP000635245">
    <property type="component" value="Unassembled WGS sequence"/>
</dbReference>
<sequence>MAERRLSEVLLHPVRWRIVRAFFGRELTTTQLRELIDDVPVTTLYRHVGVLADAGVLVVVSERQVRGAVERTYRLDETRRSVDDEGAAAMSRDEHRGAFNLMLARLGADFDAYLARDEIDVVSDLVNYTQAALYVTDDDLPRLQEAFAELLGPYLTAPEPEDEREHRRLMLTTILLPEGDPGER</sequence>
<evidence type="ECO:0000313" key="3">
    <source>
        <dbReference type="Proteomes" id="UP000635245"/>
    </source>
</evidence>
<dbReference type="Pfam" id="PF12840">
    <property type="entry name" value="HTH_20"/>
    <property type="match status" value="1"/>
</dbReference>
<dbReference type="InterPro" id="IPR036390">
    <property type="entry name" value="WH_DNA-bd_sf"/>
</dbReference>
<feature type="domain" description="HTH arsR-type" evidence="1">
    <location>
        <begin position="5"/>
        <end position="87"/>
    </location>
</feature>
<reference evidence="2" key="1">
    <citation type="submission" date="2020-12" db="EMBL/GenBank/DDBJ databases">
        <title>Prauserella sp. ASG 168, a novel actinomycete isolated from cave rock.</title>
        <authorList>
            <person name="Suriyachadkun C."/>
        </authorList>
    </citation>
    <scope>NUCLEOTIDE SEQUENCE</scope>
    <source>
        <strain evidence="2">ASG 168</strain>
    </source>
</reference>
<dbReference type="InterPro" id="IPR011991">
    <property type="entry name" value="ArsR-like_HTH"/>
</dbReference>
<keyword evidence="3" id="KW-1185">Reference proteome</keyword>
<dbReference type="CDD" id="cd00090">
    <property type="entry name" value="HTH_ARSR"/>
    <property type="match status" value="1"/>
</dbReference>
<dbReference type="EMBL" id="JAENJH010000001">
    <property type="protein sequence ID" value="MBK1783385.1"/>
    <property type="molecule type" value="Genomic_DNA"/>
</dbReference>